<accession>A0A931BIK7</accession>
<evidence type="ECO:0000313" key="8">
    <source>
        <dbReference type="EMBL" id="MBF9142988.1"/>
    </source>
</evidence>
<keyword evidence="4 6" id="KW-1133">Transmembrane helix</keyword>
<dbReference type="AlphaFoldDB" id="A0A931BIK7"/>
<dbReference type="Pfam" id="PF13396">
    <property type="entry name" value="PLDc_N"/>
    <property type="match status" value="1"/>
</dbReference>
<keyword evidence="3 6" id="KW-0812">Transmembrane</keyword>
<gene>
    <name evidence="8" type="ORF">I2I01_15175</name>
</gene>
<protein>
    <submittedName>
        <fullName evidence="8">PLDc_N domain-containing protein</fullName>
    </submittedName>
</protein>
<evidence type="ECO:0000256" key="5">
    <source>
        <dbReference type="ARBA" id="ARBA00023136"/>
    </source>
</evidence>
<dbReference type="EMBL" id="JADQDP010000003">
    <property type="protein sequence ID" value="MBF9142988.1"/>
    <property type="molecule type" value="Genomic_DNA"/>
</dbReference>
<comment type="subcellular location">
    <subcellularLocation>
        <location evidence="1">Cell membrane</location>
        <topology evidence="1">Multi-pass membrane protein</topology>
    </subcellularLocation>
</comment>
<evidence type="ECO:0000256" key="2">
    <source>
        <dbReference type="ARBA" id="ARBA00022475"/>
    </source>
</evidence>
<keyword evidence="5 6" id="KW-0472">Membrane</keyword>
<feature type="transmembrane region" description="Helical" evidence="6">
    <location>
        <begin position="39"/>
        <end position="55"/>
    </location>
</feature>
<evidence type="ECO:0000256" key="3">
    <source>
        <dbReference type="ARBA" id="ARBA00022692"/>
    </source>
</evidence>
<reference evidence="8 9" key="1">
    <citation type="submission" date="2020-11" db="EMBL/GenBank/DDBJ databases">
        <authorList>
            <person name="Kim M.K."/>
        </authorList>
    </citation>
    <scope>NUCLEOTIDE SEQUENCE [LARGE SCALE GENOMIC DNA]</scope>
    <source>
        <strain evidence="8 9">BT439</strain>
    </source>
</reference>
<comment type="caution">
    <text evidence="8">The sequence shown here is derived from an EMBL/GenBank/DDBJ whole genome shotgun (WGS) entry which is preliminary data.</text>
</comment>
<sequence length="96" mass="10690">MNTLRHFASRLPLTALLLPLMLLATSCSRFNADGSLATWGYVLLALDILALLDVFRQPWTIGKKILWAVIIFLFPFGGLIIYYLFAGRGKSNTGVM</sequence>
<evidence type="ECO:0000313" key="9">
    <source>
        <dbReference type="Proteomes" id="UP000645610"/>
    </source>
</evidence>
<dbReference type="Proteomes" id="UP000645610">
    <property type="component" value="Unassembled WGS sequence"/>
</dbReference>
<feature type="domain" description="Cardiolipin synthase N-terminal" evidence="7">
    <location>
        <begin position="45"/>
        <end position="85"/>
    </location>
</feature>
<dbReference type="RefSeq" id="WP_196287320.1">
    <property type="nucleotide sequence ID" value="NZ_JADQDP010000003.1"/>
</dbReference>
<dbReference type="GO" id="GO:0005886">
    <property type="term" value="C:plasma membrane"/>
    <property type="evidence" value="ECO:0007669"/>
    <property type="project" value="UniProtKB-SubCell"/>
</dbReference>
<evidence type="ECO:0000256" key="4">
    <source>
        <dbReference type="ARBA" id="ARBA00022989"/>
    </source>
</evidence>
<dbReference type="PROSITE" id="PS51257">
    <property type="entry name" value="PROKAR_LIPOPROTEIN"/>
    <property type="match status" value="1"/>
</dbReference>
<evidence type="ECO:0000259" key="7">
    <source>
        <dbReference type="Pfam" id="PF13396"/>
    </source>
</evidence>
<keyword evidence="2" id="KW-1003">Cell membrane</keyword>
<organism evidence="8 9">
    <name type="scientific">Hymenobacter properus</name>
    <dbReference type="NCBI Taxonomy" id="2791026"/>
    <lineage>
        <taxon>Bacteria</taxon>
        <taxon>Pseudomonadati</taxon>
        <taxon>Bacteroidota</taxon>
        <taxon>Cytophagia</taxon>
        <taxon>Cytophagales</taxon>
        <taxon>Hymenobacteraceae</taxon>
        <taxon>Hymenobacter</taxon>
    </lineage>
</organism>
<evidence type="ECO:0000256" key="6">
    <source>
        <dbReference type="SAM" id="Phobius"/>
    </source>
</evidence>
<evidence type="ECO:0000256" key="1">
    <source>
        <dbReference type="ARBA" id="ARBA00004651"/>
    </source>
</evidence>
<keyword evidence="9" id="KW-1185">Reference proteome</keyword>
<proteinExistence type="predicted"/>
<feature type="transmembrane region" description="Helical" evidence="6">
    <location>
        <begin position="67"/>
        <end position="86"/>
    </location>
</feature>
<name>A0A931BIK7_9BACT</name>
<dbReference type="InterPro" id="IPR027379">
    <property type="entry name" value="CLS_N"/>
</dbReference>